<keyword evidence="4" id="KW-1185">Reference proteome</keyword>
<dbReference type="EMBL" id="JAASRN010000002">
    <property type="protein sequence ID" value="NIK74150.1"/>
    <property type="molecule type" value="Genomic_DNA"/>
</dbReference>
<protein>
    <submittedName>
        <fullName evidence="3">Uncharacterized protein</fullName>
    </submittedName>
</protein>
<reference evidence="3 4" key="1">
    <citation type="submission" date="2020-03" db="EMBL/GenBank/DDBJ databases">
        <title>Genomic Encyclopedia of Type Strains, Phase IV (KMG-IV): sequencing the most valuable type-strain genomes for metagenomic binning, comparative biology and taxonomic classification.</title>
        <authorList>
            <person name="Goeker M."/>
        </authorList>
    </citation>
    <scope>NUCLEOTIDE SEQUENCE [LARGE SCALE GENOMIC DNA]</scope>
    <source>
        <strain evidence="3 4">DSM 5718</strain>
    </source>
</reference>
<dbReference type="RefSeq" id="WP_166919543.1">
    <property type="nucleotide sequence ID" value="NZ_JAASRN010000002.1"/>
</dbReference>
<name>A0A846MS26_9BACT</name>
<proteinExistence type="predicted"/>
<dbReference type="AlphaFoldDB" id="A0A846MS26"/>
<evidence type="ECO:0000313" key="4">
    <source>
        <dbReference type="Proteomes" id="UP000537126"/>
    </source>
</evidence>
<feature type="signal peptide" evidence="2">
    <location>
        <begin position="1"/>
        <end position="20"/>
    </location>
</feature>
<evidence type="ECO:0000256" key="2">
    <source>
        <dbReference type="SAM" id="SignalP"/>
    </source>
</evidence>
<sequence>MKAVLLSFILWLSFNAGAFAQMSRQEAKHWYKIYQKTSPLAYKALVEGNDSLRRVKAIKEREVQSLRARLQEQDSKITRLRDENRQLEEEVREINASRPLPSVRQGVYMRVRFRSNEKVNLSEKLLQSTDLHIYHYEGGTLYLLGYFKDYWLAENFRRHLLKVGIPEAEIMAFCNGIPMDMKDALAIILGGEVEDCRRR</sequence>
<keyword evidence="2" id="KW-0732">Signal</keyword>
<accession>A0A846MS26</accession>
<gene>
    <name evidence="3" type="ORF">FHS56_001663</name>
</gene>
<evidence type="ECO:0000256" key="1">
    <source>
        <dbReference type="SAM" id="Coils"/>
    </source>
</evidence>
<feature type="chain" id="PRO_5032585262" evidence="2">
    <location>
        <begin position="21"/>
        <end position="199"/>
    </location>
</feature>
<organism evidence="3 4">
    <name type="scientific">Thermonema lapsum</name>
    <dbReference type="NCBI Taxonomy" id="28195"/>
    <lineage>
        <taxon>Bacteria</taxon>
        <taxon>Pseudomonadati</taxon>
        <taxon>Bacteroidota</taxon>
        <taxon>Cytophagia</taxon>
        <taxon>Cytophagales</taxon>
        <taxon>Thermonemataceae</taxon>
        <taxon>Thermonema</taxon>
    </lineage>
</organism>
<comment type="caution">
    <text evidence="3">The sequence shown here is derived from an EMBL/GenBank/DDBJ whole genome shotgun (WGS) entry which is preliminary data.</text>
</comment>
<evidence type="ECO:0000313" key="3">
    <source>
        <dbReference type="EMBL" id="NIK74150.1"/>
    </source>
</evidence>
<feature type="coiled-coil region" evidence="1">
    <location>
        <begin position="49"/>
        <end position="97"/>
    </location>
</feature>
<dbReference type="Proteomes" id="UP000537126">
    <property type="component" value="Unassembled WGS sequence"/>
</dbReference>
<keyword evidence="1" id="KW-0175">Coiled coil</keyword>